<evidence type="ECO:0000259" key="14">
    <source>
        <dbReference type="Pfam" id="PF00082"/>
    </source>
</evidence>
<dbReference type="GO" id="GO:0006508">
    <property type="term" value="P:proteolysis"/>
    <property type="evidence" value="ECO:0007669"/>
    <property type="project" value="UniProtKB-KW"/>
</dbReference>
<dbReference type="PRINTS" id="PR00723">
    <property type="entry name" value="SUBTILISIN"/>
</dbReference>
<dbReference type="Gene3D" id="3.40.50.200">
    <property type="entry name" value="Peptidase S8/S53 domain"/>
    <property type="match status" value="1"/>
</dbReference>
<name>A0A834TQN4_9FABA</name>
<dbReference type="Gene3D" id="3.50.30.30">
    <property type="match status" value="1"/>
</dbReference>
<feature type="active site" description="Charge relay system" evidence="11 12">
    <location>
        <position position="556"/>
    </location>
</feature>
<evidence type="ECO:0000256" key="7">
    <source>
        <dbReference type="ARBA" id="ARBA00022729"/>
    </source>
</evidence>
<feature type="active site" description="Charge relay system" evidence="11 12">
    <location>
        <position position="145"/>
    </location>
</feature>
<evidence type="ECO:0000256" key="6">
    <source>
        <dbReference type="ARBA" id="ARBA00022670"/>
    </source>
</evidence>
<dbReference type="GO" id="GO:0009610">
    <property type="term" value="P:response to symbiotic fungus"/>
    <property type="evidence" value="ECO:0007669"/>
    <property type="project" value="UniProtKB-ARBA"/>
</dbReference>
<feature type="domain" description="Peptidase S8/S53" evidence="14">
    <location>
        <begin position="137"/>
        <end position="589"/>
    </location>
</feature>
<dbReference type="Proteomes" id="UP000634136">
    <property type="component" value="Unassembled WGS sequence"/>
</dbReference>
<dbReference type="InterPro" id="IPR034197">
    <property type="entry name" value="Peptidases_S8_3"/>
</dbReference>
<dbReference type="InterPro" id="IPR015500">
    <property type="entry name" value="Peptidase_S8_subtilisin-rel"/>
</dbReference>
<evidence type="ECO:0000256" key="2">
    <source>
        <dbReference type="ARBA" id="ARBA00004271"/>
    </source>
</evidence>
<dbReference type="InterPro" id="IPR045051">
    <property type="entry name" value="SBT"/>
</dbReference>
<evidence type="ECO:0000256" key="10">
    <source>
        <dbReference type="ARBA" id="ARBA00023180"/>
    </source>
</evidence>
<dbReference type="InterPro" id="IPR037045">
    <property type="entry name" value="S8pro/Inhibitor_I9_sf"/>
</dbReference>
<keyword evidence="18" id="KW-1185">Reference proteome</keyword>
<dbReference type="PROSITE" id="PS51892">
    <property type="entry name" value="SUBTILASE"/>
    <property type="match status" value="1"/>
</dbReference>
<dbReference type="Gene3D" id="3.30.70.80">
    <property type="entry name" value="Peptidase S8 propeptide/proteinase inhibitor I9"/>
    <property type="match status" value="1"/>
</dbReference>
<evidence type="ECO:0000259" key="16">
    <source>
        <dbReference type="Pfam" id="PF17766"/>
    </source>
</evidence>
<accession>A0A834TQN4</accession>
<dbReference type="InterPro" id="IPR000209">
    <property type="entry name" value="Peptidase_S8/S53_dom"/>
</dbReference>
<evidence type="ECO:0000256" key="11">
    <source>
        <dbReference type="PIRSR" id="PIRSR615500-1"/>
    </source>
</evidence>
<evidence type="ECO:0000313" key="17">
    <source>
        <dbReference type="EMBL" id="KAF7824800.1"/>
    </source>
</evidence>
<keyword evidence="6 12" id="KW-0645">Protease</keyword>
<evidence type="ECO:0000256" key="9">
    <source>
        <dbReference type="ARBA" id="ARBA00022825"/>
    </source>
</evidence>
<feature type="active site" description="Charge relay system" evidence="11 12">
    <location>
        <position position="218"/>
    </location>
</feature>
<dbReference type="PROSITE" id="PS00138">
    <property type="entry name" value="SUBTILASE_SER"/>
    <property type="match status" value="1"/>
</dbReference>
<dbReference type="OrthoDB" id="10256524at2759"/>
<dbReference type="InterPro" id="IPR036852">
    <property type="entry name" value="Peptidase_S8/S53_dom_sf"/>
</dbReference>
<dbReference type="CDD" id="cd04852">
    <property type="entry name" value="Peptidases_S8_3"/>
    <property type="match status" value="1"/>
</dbReference>
<dbReference type="Pfam" id="PF00082">
    <property type="entry name" value="Peptidase_S8"/>
    <property type="match status" value="1"/>
</dbReference>
<keyword evidence="10" id="KW-0325">Glycoprotein</keyword>
<dbReference type="Gene3D" id="2.60.40.2310">
    <property type="match status" value="1"/>
</dbReference>
<dbReference type="AlphaFoldDB" id="A0A834TQN4"/>
<feature type="domain" description="Subtilisin-like protease fibronectin type-III" evidence="16">
    <location>
        <begin position="688"/>
        <end position="784"/>
    </location>
</feature>
<sequence length="787" mass="84959">MALLLQLLSLFLLLLSSSAISDQIPKPYVVYLGSSSSNSIGLDSQVEESAHLQLLSSIIPRRESERIALIHHYNHAFRGFSAMLTHTEASALSGKQNVVSVFADPILELHTTRSWDFLESELGMMPRGTLSHQHFSTDIIIGVIDTGIWPESPSFNDEGIGKIPSRWKGVCMQGHDFKKSSCNRKLIGARYYNLQITLGGNQTGTVGAKGSPRDSVGHGTHTASTAAGIRVNNASYYGLAQGTARGGSPSTRIAAYKACSEEGCSGATILKAIDDAIKDGVDIISISIGLNSLFQSDFLNDPIAIGAFHAEEMGVMVVCSAGNDGPDPYTVVNTAPWVFTVAASSIDRTFQSTIVLGSGKTFQGSGINFSNLTRSKMYPLAFGENVAAKFTPASEARNCYPGSLDYKKVAGKIVICVADNPTVTRQIKKLVLQDARAIGMILIDEYRKDVPFDAGVFPYTEVGDLEGNQILKYINSTKKPTATILPTAEVAGYKPSPFVASFSSRGPSDLTENILKPDIMAPGVGILAATIPQSTEPGSVPVGKKPSLFGIKSGTSMACPHVTGAAAFIKSVHEKWSPSMIKSALMTTGKMRSDTYAILFSSLFSATTYNNMRKTLTNSSNNFANPHEVGVGEINPLRALYPGLVFETDVEDYLQFLCYYGYTQKNIRSMSKSNFSCPKNSTKDLISNINYPSISIKALNRHQKAKVVRTVTNVGALNATYTAKVHSPVGLIVKVIPDKLVFSETVKKLSYEVSFYGKEANGGYNFGSLTWLDGRHYVHTVFAVHVE</sequence>
<evidence type="ECO:0000256" key="4">
    <source>
        <dbReference type="ARBA" id="ARBA00022523"/>
    </source>
</evidence>
<dbReference type="Pfam" id="PF05922">
    <property type="entry name" value="Inhibitor_I9"/>
    <property type="match status" value="1"/>
</dbReference>
<feature type="signal peptide" evidence="13">
    <location>
        <begin position="1"/>
        <end position="19"/>
    </location>
</feature>
<dbReference type="InterPro" id="IPR041469">
    <property type="entry name" value="Subtilisin-like_FN3"/>
</dbReference>
<protein>
    <submittedName>
        <fullName evidence="17">CO(2)-response secreted protease-like</fullName>
    </submittedName>
</protein>
<comment type="similarity">
    <text evidence="3 12">Belongs to the peptidase S8 family.</text>
</comment>
<dbReference type="GO" id="GO:0004252">
    <property type="term" value="F:serine-type endopeptidase activity"/>
    <property type="evidence" value="ECO:0007669"/>
    <property type="project" value="UniProtKB-UniRule"/>
</dbReference>
<reference evidence="17" key="1">
    <citation type="submission" date="2020-09" db="EMBL/GenBank/DDBJ databases">
        <title>Genome-Enabled Discovery of Anthraquinone Biosynthesis in Senna tora.</title>
        <authorList>
            <person name="Kang S.-H."/>
            <person name="Pandey R.P."/>
            <person name="Lee C.-M."/>
            <person name="Sim J.-S."/>
            <person name="Jeong J.-T."/>
            <person name="Choi B.-S."/>
            <person name="Jung M."/>
            <person name="Ginzburg D."/>
            <person name="Zhao K."/>
            <person name="Won S.Y."/>
            <person name="Oh T.-J."/>
            <person name="Yu Y."/>
            <person name="Kim N.-H."/>
            <person name="Lee O.R."/>
            <person name="Lee T.-H."/>
            <person name="Bashyal P."/>
            <person name="Kim T.-S."/>
            <person name="Lee W.-H."/>
            <person name="Kawkins C."/>
            <person name="Kim C.-K."/>
            <person name="Kim J.S."/>
            <person name="Ahn B.O."/>
            <person name="Rhee S.Y."/>
            <person name="Sohng J.K."/>
        </authorList>
    </citation>
    <scope>NUCLEOTIDE SEQUENCE</scope>
    <source>
        <tissue evidence="17">Leaf</tissue>
    </source>
</reference>
<keyword evidence="4" id="KW-0052">Apoplast</keyword>
<evidence type="ECO:0000256" key="5">
    <source>
        <dbReference type="ARBA" id="ARBA00022525"/>
    </source>
</evidence>
<comment type="function">
    <text evidence="1">Required for arbuscular mycorrhiza (AM) development during AM symbiosis with AM fungi (e.g. Glomeromycota intraradices).</text>
</comment>
<keyword evidence="5" id="KW-0964">Secreted</keyword>
<evidence type="ECO:0000256" key="13">
    <source>
        <dbReference type="SAM" id="SignalP"/>
    </source>
</evidence>
<keyword evidence="7 13" id="KW-0732">Signal</keyword>
<proteinExistence type="inferred from homology"/>
<evidence type="ECO:0000256" key="3">
    <source>
        <dbReference type="ARBA" id="ARBA00011073"/>
    </source>
</evidence>
<gene>
    <name evidence="17" type="ORF">G2W53_022944</name>
</gene>
<evidence type="ECO:0000313" key="18">
    <source>
        <dbReference type="Proteomes" id="UP000634136"/>
    </source>
</evidence>
<keyword evidence="9 12" id="KW-0720">Serine protease</keyword>
<dbReference type="InterPro" id="IPR023828">
    <property type="entry name" value="Peptidase_S8_Ser-AS"/>
</dbReference>
<dbReference type="Pfam" id="PF17766">
    <property type="entry name" value="fn3_6"/>
    <property type="match status" value="1"/>
</dbReference>
<keyword evidence="8 12" id="KW-0378">Hydrolase</keyword>
<dbReference type="InterPro" id="IPR010259">
    <property type="entry name" value="S8pro/Inhibitor_I9"/>
</dbReference>
<evidence type="ECO:0000259" key="15">
    <source>
        <dbReference type="Pfam" id="PF05922"/>
    </source>
</evidence>
<comment type="caution">
    <text evidence="17">The sequence shown here is derived from an EMBL/GenBank/DDBJ whole genome shotgun (WGS) entry which is preliminary data.</text>
</comment>
<dbReference type="FunFam" id="3.40.50.200:FF:000006">
    <property type="entry name" value="Subtilisin-like protease SBT1.5"/>
    <property type="match status" value="1"/>
</dbReference>
<evidence type="ECO:0000256" key="12">
    <source>
        <dbReference type="PROSITE-ProRule" id="PRU01240"/>
    </source>
</evidence>
<dbReference type="PANTHER" id="PTHR10795">
    <property type="entry name" value="PROPROTEIN CONVERTASE SUBTILISIN/KEXIN"/>
    <property type="match status" value="1"/>
</dbReference>
<comment type="subcellular location">
    <subcellularLocation>
        <location evidence="2">Secreted</location>
        <location evidence="2">Extracellular space</location>
        <location evidence="2">Apoplast</location>
    </subcellularLocation>
</comment>
<dbReference type="SUPFAM" id="SSF52743">
    <property type="entry name" value="Subtilisin-like"/>
    <property type="match status" value="1"/>
</dbReference>
<dbReference type="EMBL" id="JAAIUW010000007">
    <property type="protein sequence ID" value="KAF7824800.1"/>
    <property type="molecule type" value="Genomic_DNA"/>
</dbReference>
<dbReference type="GO" id="GO:0048046">
    <property type="term" value="C:apoplast"/>
    <property type="evidence" value="ECO:0007669"/>
    <property type="project" value="UniProtKB-SubCell"/>
</dbReference>
<evidence type="ECO:0000256" key="8">
    <source>
        <dbReference type="ARBA" id="ARBA00022801"/>
    </source>
</evidence>
<feature type="domain" description="Inhibitor I9" evidence="15">
    <location>
        <begin position="28"/>
        <end position="110"/>
    </location>
</feature>
<dbReference type="CDD" id="cd02120">
    <property type="entry name" value="PA_subtilisin_like"/>
    <property type="match status" value="1"/>
</dbReference>
<organism evidence="17 18">
    <name type="scientific">Senna tora</name>
    <dbReference type="NCBI Taxonomy" id="362788"/>
    <lineage>
        <taxon>Eukaryota</taxon>
        <taxon>Viridiplantae</taxon>
        <taxon>Streptophyta</taxon>
        <taxon>Embryophyta</taxon>
        <taxon>Tracheophyta</taxon>
        <taxon>Spermatophyta</taxon>
        <taxon>Magnoliopsida</taxon>
        <taxon>eudicotyledons</taxon>
        <taxon>Gunneridae</taxon>
        <taxon>Pentapetalae</taxon>
        <taxon>rosids</taxon>
        <taxon>fabids</taxon>
        <taxon>Fabales</taxon>
        <taxon>Fabaceae</taxon>
        <taxon>Caesalpinioideae</taxon>
        <taxon>Cassia clade</taxon>
        <taxon>Senna</taxon>
    </lineage>
</organism>
<evidence type="ECO:0000256" key="1">
    <source>
        <dbReference type="ARBA" id="ARBA00002076"/>
    </source>
</evidence>
<feature type="chain" id="PRO_5032899319" evidence="13">
    <location>
        <begin position="20"/>
        <end position="787"/>
    </location>
</feature>
<dbReference type="FunFam" id="3.50.30.30:FF:000005">
    <property type="entry name" value="subtilisin-like protease SBT1.5"/>
    <property type="match status" value="1"/>
</dbReference>
<dbReference type="GO" id="GO:0009609">
    <property type="term" value="P:response to symbiotic bacterium"/>
    <property type="evidence" value="ECO:0007669"/>
    <property type="project" value="UniProtKB-ARBA"/>
</dbReference>